<protein>
    <submittedName>
        <fullName evidence="1">Uncharacterized protein</fullName>
    </submittedName>
</protein>
<keyword evidence="2" id="KW-1185">Reference proteome</keyword>
<dbReference type="Proteomes" id="UP001231649">
    <property type="component" value="Chromosome 30"/>
</dbReference>
<reference evidence="1" key="1">
    <citation type="submission" date="2023-03" db="EMBL/GenBank/DDBJ databases">
        <title>Chromosome-level genomes of two armyworms, Mythimna separata and Mythimna loreyi, provide insights into the biosynthesis and reception of sex pheromones.</title>
        <authorList>
            <person name="Zhao H."/>
        </authorList>
    </citation>
    <scope>NUCLEOTIDE SEQUENCE</scope>
    <source>
        <strain evidence="1">BeijingLab</strain>
    </source>
</reference>
<organism evidence="1 2">
    <name type="scientific">Mythimna loreyi</name>
    <dbReference type="NCBI Taxonomy" id="667449"/>
    <lineage>
        <taxon>Eukaryota</taxon>
        <taxon>Metazoa</taxon>
        <taxon>Ecdysozoa</taxon>
        <taxon>Arthropoda</taxon>
        <taxon>Hexapoda</taxon>
        <taxon>Insecta</taxon>
        <taxon>Pterygota</taxon>
        <taxon>Neoptera</taxon>
        <taxon>Endopterygota</taxon>
        <taxon>Lepidoptera</taxon>
        <taxon>Glossata</taxon>
        <taxon>Ditrysia</taxon>
        <taxon>Noctuoidea</taxon>
        <taxon>Noctuidae</taxon>
        <taxon>Noctuinae</taxon>
        <taxon>Hadenini</taxon>
        <taxon>Mythimna</taxon>
    </lineage>
</organism>
<sequence>MHVLFCAILFYLCCYGEARLWSKGVVHYAINSKDYDLHSQDIIVSTLKKLESEICVKFFSTPFNHTLADDARILYVSNPDKRKDCPPEDYSFDKTVVDIHIGYKCLNDDDISRKIMEMLRASIGDKDYKPNSVDLYKTFQAVKKKDLRTNSLLMPSDRDLINTYYLQECGELTQKPISGRRWYAGKTMELNSDNEKFYNDKLWPFGIVMYDFDKKSTASDIKKLEDAMKVIEHASCIVFQRISEDRALQPRNLLYFGAQGEAVPNLGFIEGNQSVLLSSMLTGAPGHSAHTLSLLMRVLGIPMMSNRYDRSSHIQVNWNNVARMNEHYLERLPKEAWVRDIEGEGTAYDFDSVTHAPANYMCTDCSRGQQTVTPIQDYLWQRTLSMGHRTDLSPADMEMLSLLYSKYCQVRFVKNAKK</sequence>
<gene>
    <name evidence="1" type="ORF">PYW08_012155</name>
</gene>
<evidence type="ECO:0000313" key="2">
    <source>
        <dbReference type="Proteomes" id="UP001231649"/>
    </source>
</evidence>
<dbReference type="EMBL" id="CM056806">
    <property type="protein sequence ID" value="KAJ8704835.1"/>
    <property type="molecule type" value="Genomic_DNA"/>
</dbReference>
<name>A0ACC2Q1T1_9NEOP</name>
<proteinExistence type="predicted"/>
<evidence type="ECO:0000313" key="1">
    <source>
        <dbReference type="EMBL" id="KAJ8704835.1"/>
    </source>
</evidence>
<accession>A0ACC2Q1T1</accession>
<comment type="caution">
    <text evidence="1">The sequence shown here is derived from an EMBL/GenBank/DDBJ whole genome shotgun (WGS) entry which is preliminary data.</text>
</comment>